<evidence type="ECO:0000256" key="2">
    <source>
        <dbReference type="SAM" id="MobiDB-lite"/>
    </source>
</evidence>
<dbReference type="Proteomes" id="UP000284403">
    <property type="component" value="Unassembled WGS sequence"/>
</dbReference>
<protein>
    <submittedName>
        <fullName evidence="3">Uncharacterized protein</fullName>
    </submittedName>
</protein>
<feature type="region of interest" description="Disordered" evidence="2">
    <location>
        <begin position="83"/>
        <end position="121"/>
    </location>
</feature>
<dbReference type="PANTHER" id="PTHR39666:SF1">
    <property type="entry name" value="NUCLEAR PORE COMPLEX NUP2_50_61 DOMAIN-CONTAINING PROTEIN"/>
    <property type="match status" value="1"/>
</dbReference>
<feature type="coiled-coil region" evidence="1">
    <location>
        <begin position="267"/>
        <end position="301"/>
    </location>
</feature>
<dbReference type="GeneID" id="40323911"/>
<accession>A0A422MNU5</accession>
<evidence type="ECO:0000313" key="4">
    <source>
        <dbReference type="Proteomes" id="UP000284403"/>
    </source>
</evidence>
<reference evidence="3 4" key="1">
    <citation type="journal article" date="2018" name="BMC Genomics">
        <title>Genomic comparison of Trypanosoma conorhini and Trypanosoma rangeli to Trypanosoma cruzi strains of high and low virulence.</title>
        <authorList>
            <person name="Bradwell K.R."/>
            <person name="Koparde V.N."/>
            <person name="Matveyev A.V."/>
            <person name="Serrano M.G."/>
            <person name="Alves J.M."/>
            <person name="Parikh H."/>
            <person name="Huang B."/>
            <person name="Lee V."/>
            <person name="Espinosa-Alvarez O."/>
            <person name="Ortiz P.A."/>
            <person name="Costa-Martins A.G."/>
            <person name="Teixeira M.M."/>
            <person name="Buck G.A."/>
        </authorList>
    </citation>
    <scope>NUCLEOTIDE SEQUENCE [LARGE SCALE GENOMIC DNA]</scope>
    <source>
        <strain evidence="3 4">025E</strain>
    </source>
</reference>
<dbReference type="AlphaFoldDB" id="A0A422MNU5"/>
<keyword evidence="1" id="KW-0175">Coiled coil</keyword>
<name>A0A422MNU5_9TRYP</name>
<organism evidence="3 4">
    <name type="scientific">Trypanosoma conorhini</name>
    <dbReference type="NCBI Taxonomy" id="83891"/>
    <lineage>
        <taxon>Eukaryota</taxon>
        <taxon>Discoba</taxon>
        <taxon>Euglenozoa</taxon>
        <taxon>Kinetoplastea</taxon>
        <taxon>Metakinetoplastina</taxon>
        <taxon>Trypanosomatida</taxon>
        <taxon>Trypanosomatidae</taxon>
        <taxon>Trypanosoma</taxon>
    </lineage>
</organism>
<sequence length="310" mass="35743">MGGDRFRRRLVRFYEVHNPSCLSSVDAIWQTYRDREEDLFKVLTDKYGPEPVPQEGAGESSRQRGCGPNWHQGQLSLSLEKLQLSKQPQETTEDTEDAKNLAGPKVNLSSAPKRVGTNAESGVHYPRQANLKTERNDNLREKLIEFYRVHNNSMIPFVDEVIESYRDNEERMFEDLHCQYRTARELVLPVTASSFDDVNAVIKRLSDALEIKTAETLALKKDKEYLTEELTVFNKLQEEIHEREKQLKTQLLAAREQLQECNGGPELELKTAEVIALKKENERLAKELDVSNKLLENVQENEKMLKSQLL</sequence>
<proteinExistence type="predicted"/>
<evidence type="ECO:0000256" key="1">
    <source>
        <dbReference type="SAM" id="Coils"/>
    </source>
</evidence>
<comment type="caution">
    <text evidence="3">The sequence shown here is derived from an EMBL/GenBank/DDBJ whole genome shotgun (WGS) entry which is preliminary data.</text>
</comment>
<feature type="non-terminal residue" evidence="3">
    <location>
        <position position="310"/>
    </location>
</feature>
<dbReference type="RefSeq" id="XP_029222829.1">
    <property type="nucleotide sequence ID" value="XM_029377078.1"/>
</dbReference>
<dbReference type="PANTHER" id="PTHR39666">
    <property type="entry name" value="RANBP2-TYPE DOMAIN-CONTAINING PROTEIN"/>
    <property type="match status" value="1"/>
</dbReference>
<keyword evidence="4" id="KW-1185">Reference proteome</keyword>
<dbReference type="EMBL" id="MKKU01001606">
    <property type="protein sequence ID" value="RNE94877.1"/>
    <property type="molecule type" value="Genomic_DNA"/>
</dbReference>
<gene>
    <name evidence="3" type="ORF">Tco025E_10300</name>
</gene>
<feature type="region of interest" description="Disordered" evidence="2">
    <location>
        <begin position="45"/>
        <end position="70"/>
    </location>
</feature>
<dbReference type="OrthoDB" id="248320at2759"/>
<evidence type="ECO:0000313" key="3">
    <source>
        <dbReference type="EMBL" id="RNE94877.1"/>
    </source>
</evidence>